<evidence type="ECO:0000313" key="1">
    <source>
        <dbReference type="EMBL" id="AFK46817.1"/>
    </source>
</evidence>
<sequence length="119" mass="13429">MWCSCSHIATPIYKALVPSLPRRRCHAVSANQHQQVGESEAQISGSDVLWALQRASAVKKIKNNNKKHIKHDHHHGRGRLSSAAEVVDYTNVRPLCINSNWAAKLDELEKRLHQLSHTI</sequence>
<dbReference type="AlphaFoldDB" id="I3T2S5"/>
<name>I3T2S5_LOTJA</name>
<dbReference type="EMBL" id="BT147023">
    <property type="protein sequence ID" value="AFK46817.1"/>
    <property type="molecule type" value="mRNA"/>
</dbReference>
<proteinExistence type="evidence at transcript level"/>
<dbReference type="OMA" id="RINANWG"/>
<accession>I3T2S5</accession>
<protein>
    <submittedName>
        <fullName evidence="1">Uncharacterized protein</fullName>
    </submittedName>
</protein>
<dbReference type="PANTHER" id="PTHR37728:SF1">
    <property type="entry name" value="OS06G0132300 PROTEIN"/>
    <property type="match status" value="1"/>
</dbReference>
<dbReference type="PANTHER" id="PTHR37728">
    <property type="entry name" value="BNAA04G26730D PROTEIN"/>
    <property type="match status" value="1"/>
</dbReference>
<reference evidence="1" key="1">
    <citation type="submission" date="2012-05" db="EMBL/GenBank/DDBJ databases">
        <authorList>
            <person name="Krishnakumar V."/>
            <person name="Cheung F."/>
            <person name="Xiao Y."/>
            <person name="Chan A."/>
            <person name="Moskal W.A."/>
            <person name="Town C.D."/>
        </authorList>
    </citation>
    <scope>NUCLEOTIDE SEQUENCE</scope>
</reference>
<organism evidence="1">
    <name type="scientific">Lotus japonicus</name>
    <name type="common">Lotus corniculatus var. japonicus</name>
    <dbReference type="NCBI Taxonomy" id="34305"/>
    <lineage>
        <taxon>Eukaryota</taxon>
        <taxon>Viridiplantae</taxon>
        <taxon>Streptophyta</taxon>
        <taxon>Embryophyta</taxon>
        <taxon>Tracheophyta</taxon>
        <taxon>Spermatophyta</taxon>
        <taxon>Magnoliopsida</taxon>
        <taxon>eudicotyledons</taxon>
        <taxon>Gunneridae</taxon>
        <taxon>Pentapetalae</taxon>
        <taxon>rosids</taxon>
        <taxon>fabids</taxon>
        <taxon>Fabales</taxon>
        <taxon>Fabaceae</taxon>
        <taxon>Papilionoideae</taxon>
        <taxon>50 kb inversion clade</taxon>
        <taxon>NPAAA clade</taxon>
        <taxon>Hologalegina</taxon>
        <taxon>robinioid clade</taxon>
        <taxon>Loteae</taxon>
        <taxon>Lotus</taxon>
    </lineage>
</organism>